<comment type="subcellular location">
    <subcellularLocation>
        <location evidence="1">Cell membrane</location>
        <topology evidence="1">Multi-pass membrane protein</topology>
    </subcellularLocation>
</comment>
<feature type="transmembrane region" description="Helical" evidence="10">
    <location>
        <begin position="84"/>
        <end position="105"/>
    </location>
</feature>
<protein>
    <recommendedName>
        <fullName evidence="3">Multidrug export protein MepA</fullName>
    </recommendedName>
</protein>
<dbReference type="HOGENOM" id="CLU_012893_0_1_12"/>
<evidence type="ECO:0000256" key="9">
    <source>
        <dbReference type="ARBA" id="ARBA00023251"/>
    </source>
</evidence>
<comment type="similarity">
    <text evidence="2">Belongs to the multi antimicrobial extrusion (MATE) (TC 2.A.66.1) family. MepA subfamily.</text>
</comment>
<feature type="transmembrane region" description="Helical" evidence="10">
    <location>
        <begin position="117"/>
        <end position="140"/>
    </location>
</feature>
<dbReference type="PANTHER" id="PTHR43823">
    <property type="entry name" value="SPORULATION PROTEIN YKVU"/>
    <property type="match status" value="1"/>
</dbReference>
<feature type="transmembrane region" description="Helical" evidence="10">
    <location>
        <begin position="382"/>
        <end position="406"/>
    </location>
</feature>
<proteinExistence type="inferred from homology"/>
<dbReference type="GO" id="GO:0046677">
    <property type="term" value="P:response to antibiotic"/>
    <property type="evidence" value="ECO:0007669"/>
    <property type="project" value="UniProtKB-KW"/>
</dbReference>
<evidence type="ECO:0000256" key="6">
    <source>
        <dbReference type="ARBA" id="ARBA00022692"/>
    </source>
</evidence>
<evidence type="ECO:0000256" key="7">
    <source>
        <dbReference type="ARBA" id="ARBA00022989"/>
    </source>
</evidence>
<keyword evidence="4" id="KW-0813">Transport</keyword>
<evidence type="ECO:0000256" key="8">
    <source>
        <dbReference type="ARBA" id="ARBA00023136"/>
    </source>
</evidence>
<dbReference type="STRING" id="906968.Trebr_0414"/>
<dbReference type="InterPro" id="IPR051327">
    <property type="entry name" value="MATE_MepA_subfamily"/>
</dbReference>
<dbReference type="EMBL" id="CP002696">
    <property type="protein sequence ID" value="AEE15858.1"/>
    <property type="molecule type" value="Genomic_DNA"/>
</dbReference>
<dbReference type="GO" id="GO:0042910">
    <property type="term" value="F:xenobiotic transmembrane transporter activity"/>
    <property type="evidence" value="ECO:0007669"/>
    <property type="project" value="InterPro"/>
</dbReference>
<feature type="transmembrane region" description="Helical" evidence="10">
    <location>
        <begin position="232"/>
        <end position="254"/>
    </location>
</feature>
<name>F4LNK4_TREBD</name>
<dbReference type="Pfam" id="PF01554">
    <property type="entry name" value="MatE"/>
    <property type="match status" value="2"/>
</dbReference>
<feature type="transmembrane region" description="Helical" evidence="10">
    <location>
        <begin position="260"/>
        <end position="283"/>
    </location>
</feature>
<dbReference type="CDD" id="cd13143">
    <property type="entry name" value="MATE_MepA_like"/>
    <property type="match status" value="1"/>
</dbReference>
<evidence type="ECO:0000313" key="11">
    <source>
        <dbReference type="EMBL" id="AEE15858.1"/>
    </source>
</evidence>
<accession>F4LNK4</accession>
<dbReference type="InterPro" id="IPR045070">
    <property type="entry name" value="MATE_MepA-like"/>
</dbReference>
<feature type="transmembrane region" description="Helical" evidence="10">
    <location>
        <begin position="161"/>
        <end position="184"/>
    </location>
</feature>
<organism evidence="11 12">
    <name type="scientific">Treponema brennaborense (strain DSM 12168 / CIP 105900 / DD5/3)</name>
    <dbReference type="NCBI Taxonomy" id="906968"/>
    <lineage>
        <taxon>Bacteria</taxon>
        <taxon>Pseudomonadati</taxon>
        <taxon>Spirochaetota</taxon>
        <taxon>Spirochaetia</taxon>
        <taxon>Spirochaetales</taxon>
        <taxon>Treponemataceae</taxon>
        <taxon>Treponema</taxon>
    </lineage>
</organism>
<dbReference type="KEGG" id="tbe:Trebr_0414"/>
<sequence length="517" mass="55008">MSDEESACQTRNQCVRRGICVSDEESVCQTRNLCVRRCCRLYAGLWKIRVLAQTAELFQNIGMNRFEADTAGFSAMLETPVPRLVSRLAVPTIISMLVSALYNTADTFFVSQLGTSASGAVGIVFSLMAVIQAVGFTLGMGAGSLVSRNLGARQPDAADGIASTAFFSALLGGLIITAGGMLFLDPLMHLLGATPTILPYARDYGRYILFGAPLMCASFVLNNVLRSQGKAALSLIGLASGGILNIILDPMFIFGLEMGISGAAVATLISQCVSFSLLLSMFARRKSTARIKLRFAFVRFGRNAVQIVKNGLPSLCRQGLAALAAVALNVQAGRYGDAAVAGMSVTARVFMFVASVMIGLGQGFQPVAGFNYGAGRYDRVKAAFWFIVRTGCVLMGCASVILFIAAPHVVRVFRNDPAVVAVGSAAIRWQSVALILQPLIVGSNMLLQSTGQSRQATFLSSCRQGIFFLPLIVLLPYAGGLAGIEITQTVSDLLTAAVCVPFLIRFFRRLNAAPIAR</sequence>
<keyword evidence="6 10" id="KW-0812">Transmembrane</keyword>
<keyword evidence="9" id="KW-0046">Antibiotic resistance</keyword>
<evidence type="ECO:0000256" key="5">
    <source>
        <dbReference type="ARBA" id="ARBA00022475"/>
    </source>
</evidence>
<dbReference type="GO" id="GO:0005886">
    <property type="term" value="C:plasma membrane"/>
    <property type="evidence" value="ECO:0007669"/>
    <property type="project" value="UniProtKB-SubCell"/>
</dbReference>
<gene>
    <name evidence="11" type="ordered locus">Trebr_0414</name>
</gene>
<feature type="transmembrane region" description="Helical" evidence="10">
    <location>
        <begin position="467"/>
        <end position="484"/>
    </location>
</feature>
<keyword evidence="7 10" id="KW-1133">Transmembrane helix</keyword>
<evidence type="ECO:0000256" key="2">
    <source>
        <dbReference type="ARBA" id="ARBA00008417"/>
    </source>
</evidence>
<dbReference type="AlphaFoldDB" id="F4LNK4"/>
<dbReference type="NCBIfam" id="TIGR00797">
    <property type="entry name" value="matE"/>
    <property type="match status" value="1"/>
</dbReference>
<keyword evidence="12" id="KW-1185">Reference proteome</keyword>
<keyword evidence="5" id="KW-1003">Cell membrane</keyword>
<feature type="transmembrane region" description="Helical" evidence="10">
    <location>
        <begin position="204"/>
        <end position="225"/>
    </location>
</feature>
<evidence type="ECO:0000256" key="10">
    <source>
        <dbReference type="SAM" id="Phobius"/>
    </source>
</evidence>
<dbReference type="InterPro" id="IPR048279">
    <property type="entry name" value="MdtK-like"/>
</dbReference>
<evidence type="ECO:0000256" key="3">
    <source>
        <dbReference type="ARBA" id="ARBA00022106"/>
    </source>
</evidence>
<feature type="transmembrane region" description="Helical" evidence="10">
    <location>
        <begin position="490"/>
        <end position="507"/>
    </location>
</feature>
<dbReference type="InterPro" id="IPR002528">
    <property type="entry name" value="MATE_fam"/>
</dbReference>
<evidence type="ECO:0000256" key="4">
    <source>
        <dbReference type="ARBA" id="ARBA00022448"/>
    </source>
</evidence>
<dbReference type="GO" id="GO:0015297">
    <property type="term" value="F:antiporter activity"/>
    <property type="evidence" value="ECO:0007669"/>
    <property type="project" value="InterPro"/>
</dbReference>
<evidence type="ECO:0000256" key="1">
    <source>
        <dbReference type="ARBA" id="ARBA00004651"/>
    </source>
</evidence>
<dbReference type="Proteomes" id="UP000006546">
    <property type="component" value="Chromosome"/>
</dbReference>
<dbReference type="eggNOG" id="COG0534">
    <property type="taxonomic scope" value="Bacteria"/>
</dbReference>
<dbReference type="PIRSF" id="PIRSF006603">
    <property type="entry name" value="DinF"/>
    <property type="match status" value="1"/>
</dbReference>
<evidence type="ECO:0000313" key="12">
    <source>
        <dbReference type="Proteomes" id="UP000006546"/>
    </source>
</evidence>
<reference evidence="12" key="1">
    <citation type="submission" date="2011-04" db="EMBL/GenBank/DDBJ databases">
        <title>The complete genome of Treponema brennaborense DSM 12168.</title>
        <authorList>
            <person name="Lucas S."/>
            <person name="Han J."/>
            <person name="Lapidus A."/>
            <person name="Bruce D."/>
            <person name="Goodwin L."/>
            <person name="Pitluck S."/>
            <person name="Peters L."/>
            <person name="Kyrpides N."/>
            <person name="Mavromatis K."/>
            <person name="Ivanova N."/>
            <person name="Mikhailova N."/>
            <person name="Pagani I."/>
            <person name="Teshima H."/>
            <person name="Detter J.C."/>
            <person name="Tapia R."/>
            <person name="Han C."/>
            <person name="Land M."/>
            <person name="Hauser L."/>
            <person name="Markowitz V."/>
            <person name="Cheng J.-F."/>
            <person name="Hugenholtz P."/>
            <person name="Woyke T."/>
            <person name="Wu D."/>
            <person name="Gronow S."/>
            <person name="Wellnitz S."/>
            <person name="Brambilla E."/>
            <person name="Klenk H.-P."/>
            <person name="Eisen J.A."/>
        </authorList>
    </citation>
    <scope>NUCLEOTIDE SEQUENCE [LARGE SCALE GENOMIC DNA]</scope>
    <source>
        <strain evidence="12">DSM 12168 / CIP 105900 / DD5/3</strain>
    </source>
</reference>
<keyword evidence="8 10" id="KW-0472">Membrane</keyword>
<feature type="transmembrane region" description="Helical" evidence="10">
    <location>
        <begin position="338"/>
        <end position="361"/>
    </location>
</feature>
<dbReference type="PANTHER" id="PTHR43823:SF3">
    <property type="entry name" value="MULTIDRUG EXPORT PROTEIN MEPA"/>
    <property type="match status" value="1"/>
</dbReference>